<reference evidence="6" key="2">
    <citation type="journal article" date="2024" name="Plant">
        <title>Genomic evolution and insights into agronomic trait innovations of Sesamum species.</title>
        <authorList>
            <person name="Miao H."/>
            <person name="Wang L."/>
            <person name="Qu L."/>
            <person name="Liu H."/>
            <person name="Sun Y."/>
            <person name="Le M."/>
            <person name="Wang Q."/>
            <person name="Wei S."/>
            <person name="Zheng Y."/>
            <person name="Lin W."/>
            <person name="Duan Y."/>
            <person name="Cao H."/>
            <person name="Xiong S."/>
            <person name="Wang X."/>
            <person name="Wei L."/>
            <person name="Li C."/>
            <person name="Ma Q."/>
            <person name="Ju M."/>
            <person name="Zhao R."/>
            <person name="Li G."/>
            <person name="Mu C."/>
            <person name="Tian Q."/>
            <person name="Mei H."/>
            <person name="Zhang T."/>
            <person name="Gao T."/>
            <person name="Zhang H."/>
        </authorList>
    </citation>
    <scope>NUCLEOTIDE SEQUENCE</scope>
    <source>
        <strain evidence="6">KEN1</strain>
    </source>
</reference>
<protein>
    <submittedName>
        <fullName evidence="6">5-epi-aristolochene synthase 3</fullName>
    </submittedName>
</protein>
<dbReference type="Pfam" id="PF01397">
    <property type="entry name" value="Terpene_synth"/>
    <property type="match status" value="1"/>
</dbReference>
<name>A0AAW2U1F1_9LAMI</name>
<accession>A0AAW2U1F1</accession>
<evidence type="ECO:0000256" key="2">
    <source>
        <dbReference type="ARBA" id="ARBA00004721"/>
    </source>
</evidence>
<evidence type="ECO:0000256" key="4">
    <source>
        <dbReference type="ARBA" id="ARBA00023239"/>
    </source>
</evidence>
<organism evidence="6">
    <name type="scientific">Sesamum latifolium</name>
    <dbReference type="NCBI Taxonomy" id="2727402"/>
    <lineage>
        <taxon>Eukaryota</taxon>
        <taxon>Viridiplantae</taxon>
        <taxon>Streptophyta</taxon>
        <taxon>Embryophyta</taxon>
        <taxon>Tracheophyta</taxon>
        <taxon>Spermatophyta</taxon>
        <taxon>Magnoliopsida</taxon>
        <taxon>eudicotyledons</taxon>
        <taxon>Gunneridae</taxon>
        <taxon>Pentapetalae</taxon>
        <taxon>asterids</taxon>
        <taxon>lamiids</taxon>
        <taxon>Lamiales</taxon>
        <taxon>Pedaliaceae</taxon>
        <taxon>Sesamum</taxon>
    </lineage>
</organism>
<proteinExistence type="predicted"/>
<evidence type="ECO:0000256" key="3">
    <source>
        <dbReference type="ARBA" id="ARBA00022842"/>
    </source>
</evidence>
<evidence type="ECO:0000313" key="6">
    <source>
        <dbReference type="EMBL" id="KAL0411145.1"/>
    </source>
</evidence>
<evidence type="ECO:0000256" key="1">
    <source>
        <dbReference type="ARBA" id="ARBA00001946"/>
    </source>
</evidence>
<comment type="caution">
    <text evidence="6">The sequence shown here is derived from an EMBL/GenBank/DDBJ whole genome shotgun (WGS) entry which is preliminary data.</text>
</comment>
<comment type="cofactor">
    <cofactor evidence="1">
        <name>Mg(2+)</name>
        <dbReference type="ChEBI" id="CHEBI:18420"/>
    </cofactor>
</comment>
<dbReference type="PANTHER" id="PTHR31225:SF253">
    <property type="entry name" value="SESQUITERPENE SYNTHASE 31"/>
    <property type="match status" value="1"/>
</dbReference>
<dbReference type="EMBL" id="JACGWN010000013">
    <property type="protein sequence ID" value="KAL0411145.1"/>
    <property type="molecule type" value="Genomic_DNA"/>
</dbReference>
<comment type="pathway">
    <text evidence="2">Secondary metabolite biosynthesis; terpenoid biosynthesis.</text>
</comment>
<dbReference type="InterPro" id="IPR001906">
    <property type="entry name" value="Terpene_synth_N"/>
</dbReference>
<reference evidence="6" key="1">
    <citation type="submission" date="2020-06" db="EMBL/GenBank/DDBJ databases">
        <authorList>
            <person name="Li T."/>
            <person name="Hu X."/>
            <person name="Zhang T."/>
            <person name="Song X."/>
            <person name="Zhang H."/>
            <person name="Dai N."/>
            <person name="Sheng W."/>
            <person name="Hou X."/>
            <person name="Wei L."/>
        </authorList>
    </citation>
    <scope>NUCLEOTIDE SEQUENCE</scope>
    <source>
        <strain evidence="6">KEN1</strain>
        <tissue evidence="6">Leaf</tissue>
    </source>
</reference>
<gene>
    <name evidence="6" type="ORF">Slati_3704200</name>
</gene>
<dbReference type="InterPro" id="IPR036965">
    <property type="entry name" value="Terpene_synth_N_sf"/>
</dbReference>
<dbReference type="SUPFAM" id="SSF48239">
    <property type="entry name" value="Terpenoid cyclases/Protein prenyltransferases"/>
    <property type="match status" value="1"/>
</dbReference>
<dbReference type="GO" id="GO:0010333">
    <property type="term" value="F:terpene synthase activity"/>
    <property type="evidence" value="ECO:0007669"/>
    <property type="project" value="InterPro"/>
</dbReference>
<dbReference type="PANTHER" id="PTHR31225">
    <property type="entry name" value="OS04G0344100 PROTEIN-RELATED"/>
    <property type="match status" value="1"/>
</dbReference>
<dbReference type="InterPro" id="IPR050148">
    <property type="entry name" value="Terpene_synthase-like"/>
</dbReference>
<sequence length="151" mass="17709">MWGNTFTSFSVDMNKVQEKYAEAVEALMEEARSMLIEDQLQHIFKFHSEREDDCDLFITALQFRLLRQHRYFVSSSVFDKFKSEDNEFKETLKSDAKGMLSLYEAAHLRIHGETILEEAVAFTTHHLNHMLQQLESPLQDQVKRALQQPTP</sequence>
<keyword evidence="3" id="KW-0460">Magnesium</keyword>
<dbReference type="InterPro" id="IPR008930">
    <property type="entry name" value="Terpenoid_cyclase/PrenylTrfase"/>
</dbReference>
<keyword evidence="4" id="KW-0456">Lyase</keyword>
<dbReference type="Gene3D" id="1.50.10.130">
    <property type="entry name" value="Terpene synthase, N-terminal domain"/>
    <property type="match status" value="1"/>
</dbReference>
<evidence type="ECO:0000259" key="5">
    <source>
        <dbReference type="Pfam" id="PF01397"/>
    </source>
</evidence>
<dbReference type="AlphaFoldDB" id="A0AAW2U1F1"/>
<feature type="domain" description="Terpene synthase N-terminal" evidence="5">
    <location>
        <begin position="36"/>
        <end position="146"/>
    </location>
</feature>
<dbReference type="GO" id="GO:0016114">
    <property type="term" value="P:terpenoid biosynthetic process"/>
    <property type="evidence" value="ECO:0007669"/>
    <property type="project" value="InterPro"/>
</dbReference>